<evidence type="ECO:0000259" key="8">
    <source>
        <dbReference type="PROSITE" id="PS50940"/>
    </source>
</evidence>
<feature type="region of interest" description="Disordered" evidence="6">
    <location>
        <begin position="94"/>
        <end position="183"/>
    </location>
</feature>
<feature type="compositionally biased region" description="Basic residues" evidence="6">
    <location>
        <begin position="124"/>
        <end position="135"/>
    </location>
</feature>
<protein>
    <recommendedName>
        <fullName evidence="8">Chitin-binding type-2 domain-containing protein</fullName>
    </recommendedName>
</protein>
<dbReference type="GO" id="GO:0008061">
    <property type="term" value="F:chitin binding"/>
    <property type="evidence" value="ECO:0007669"/>
    <property type="project" value="UniProtKB-KW"/>
</dbReference>
<dbReference type="PANTHER" id="PTHR23301">
    <property type="entry name" value="CHITIN BINDING PERITROPHIN-A"/>
    <property type="match status" value="1"/>
</dbReference>
<dbReference type="SUPFAM" id="SSF57625">
    <property type="entry name" value="Invertebrate chitin-binding proteins"/>
    <property type="match status" value="3"/>
</dbReference>
<name>A0A814N5E1_9BILA</name>
<keyword evidence="5" id="KW-0325">Glycoprotein</keyword>
<evidence type="ECO:0000256" key="5">
    <source>
        <dbReference type="ARBA" id="ARBA00023180"/>
    </source>
</evidence>
<feature type="domain" description="Chitin-binding type-2" evidence="8">
    <location>
        <begin position="187"/>
        <end position="243"/>
    </location>
</feature>
<feature type="domain" description="Chitin-binding type-2" evidence="8">
    <location>
        <begin position="34"/>
        <end position="90"/>
    </location>
</feature>
<dbReference type="Gene3D" id="2.170.140.10">
    <property type="entry name" value="Chitin binding domain"/>
    <property type="match status" value="3"/>
</dbReference>
<keyword evidence="7" id="KW-1133">Transmembrane helix</keyword>
<feature type="compositionally biased region" description="Acidic residues" evidence="6">
    <location>
        <begin position="101"/>
        <end position="113"/>
    </location>
</feature>
<dbReference type="SMART" id="SM00494">
    <property type="entry name" value="ChtBD2"/>
    <property type="match status" value="3"/>
</dbReference>
<evidence type="ECO:0000256" key="3">
    <source>
        <dbReference type="ARBA" id="ARBA00022737"/>
    </source>
</evidence>
<dbReference type="Proteomes" id="UP000663864">
    <property type="component" value="Unassembled WGS sequence"/>
</dbReference>
<reference evidence="9" key="1">
    <citation type="submission" date="2021-02" db="EMBL/GenBank/DDBJ databases">
        <authorList>
            <person name="Nowell W R."/>
        </authorList>
    </citation>
    <scope>NUCLEOTIDE SEQUENCE</scope>
</reference>
<organism evidence="9 10">
    <name type="scientific">Rotaria sordida</name>
    <dbReference type="NCBI Taxonomy" id="392033"/>
    <lineage>
        <taxon>Eukaryota</taxon>
        <taxon>Metazoa</taxon>
        <taxon>Spiralia</taxon>
        <taxon>Gnathifera</taxon>
        <taxon>Rotifera</taxon>
        <taxon>Eurotatoria</taxon>
        <taxon>Bdelloidea</taxon>
        <taxon>Philodinida</taxon>
        <taxon>Philodinidae</taxon>
        <taxon>Rotaria</taxon>
    </lineage>
</organism>
<proteinExistence type="predicted"/>
<evidence type="ECO:0000313" key="9">
    <source>
        <dbReference type="EMBL" id="CAF1087116.1"/>
    </source>
</evidence>
<dbReference type="EMBL" id="CAJNOT010000817">
    <property type="protein sequence ID" value="CAF1087116.1"/>
    <property type="molecule type" value="Genomic_DNA"/>
</dbReference>
<dbReference type="InterPro" id="IPR051940">
    <property type="entry name" value="Chitin_bind-dev_reg"/>
</dbReference>
<dbReference type="PANTHER" id="PTHR23301:SF0">
    <property type="entry name" value="CHITIN-BINDING TYPE-2 DOMAIN-CONTAINING PROTEIN-RELATED"/>
    <property type="match status" value="1"/>
</dbReference>
<dbReference type="AlphaFoldDB" id="A0A814N5E1"/>
<keyword evidence="4" id="KW-1015">Disulfide bond</keyword>
<comment type="caution">
    <text evidence="9">The sequence shown here is derived from an EMBL/GenBank/DDBJ whole genome shotgun (WGS) entry which is preliminary data.</text>
</comment>
<feature type="transmembrane region" description="Helical" evidence="7">
    <location>
        <begin position="321"/>
        <end position="341"/>
    </location>
</feature>
<keyword evidence="7" id="KW-0812">Transmembrane</keyword>
<dbReference type="InterPro" id="IPR036508">
    <property type="entry name" value="Chitin-bd_dom_sf"/>
</dbReference>
<dbReference type="Pfam" id="PF01607">
    <property type="entry name" value="CBM_14"/>
    <property type="match status" value="3"/>
</dbReference>
<dbReference type="GO" id="GO:0005576">
    <property type="term" value="C:extracellular region"/>
    <property type="evidence" value="ECO:0007669"/>
    <property type="project" value="InterPro"/>
</dbReference>
<keyword evidence="3" id="KW-0677">Repeat</keyword>
<evidence type="ECO:0000256" key="6">
    <source>
        <dbReference type="SAM" id="MobiDB-lite"/>
    </source>
</evidence>
<evidence type="ECO:0000256" key="7">
    <source>
        <dbReference type="SAM" id="Phobius"/>
    </source>
</evidence>
<keyword evidence="7" id="KW-0472">Membrane</keyword>
<accession>A0A814N5E1</accession>
<evidence type="ECO:0000313" key="10">
    <source>
        <dbReference type="Proteomes" id="UP000663864"/>
    </source>
</evidence>
<dbReference type="InterPro" id="IPR002557">
    <property type="entry name" value="Chitin-bd_dom"/>
</dbReference>
<feature type="compositionally biased region" description="Basic and acidic residues" evidence="6">
    <location>
        <begin position="149"/>
        <end position="160"/>
    </location>
</feature>
<evidence type="ECO:0000256" key="4">
    <source>
        <dbReference type="ARBA" id="ARBA00023157"/>
    </source>
</evidence>
<evidence type="ECO:0000256" key="2">
    <source>
        <dbReference type="ARBA" id="ARBA00022729"/>
    </source>
</evidence>
<keyword evidence="1" id="KW-0147">Chitin-binding</keyword>
<feature type="domain" description="Chitin-binding type-2" evidence="8">
    <location>
        <begin position="251"/>
        <end position="311"/>
    </location>
</feature>
<sequence length="343" mass="38997">MQLLNHHKRPCSSFSFGYAITIIACFILKTTLAEYDCSAKQDGWYYDPEFCHIYWRCIHGSSEEFECASGTAWDHHENRCNWLDNVDCSRSEKTTAKLTSEDDENEQDDDNETKDDKPIVVVTKSKRKKKKKNSNKRMLDGDEDEEDIDHTTTSRKKSDTDSVLSEPSIGSILPSTHGKDSSGGLSIIECQPTGIYTTADPLECNAYYQCDKGIRTRLNCPERQLFDADKRQCMEYERVFCGSRAANLADKNQCINKRDGIHPDTERDCHFYYQCVAQNKMREAKCPGDQKFSSYTGKCGPGNNAPMPCGTYIPGSAIIQYHRNIGFLISSLLTMIFFLVFDL</sequence>
<dbReference type="PROSITE" id="PS50940">
    <property type="entry name" value="CHIT_BIND_II"/>
    <property type="match status" value="3"/>
</dbReference>
<keyword evidence="2" id="KW-0732">Signal</keyword>
<gene>
    <name evidence="9" type="ORF">ZHD862_LOCUS16890</name>
</gene>
<evidence type="ECO:0000256" key="1">
    <source>
        <dbReference type="ARBA" id="ARBA00022669"/>
    </source>
</evidence>